<organism evidence="1 2">
    <name type="scientific">Mycena citricolor</name>
    <dbReference type="NCBI Taxonomy" id="2018698"/>
    <lineage>
        <taxon>Eukaryota</taxon>
        <taxon>Fungi</taxon>
        <taxon>Dikarya</taxon>
        <taxon>Basidiomycota</taxon>
        <taxon>Agaricomycotina</taxon>
        <taxon>Agaricomycetes</taxon>
        <taxon>Agaricomycetidae</taxon>
        <taxon>Agaricales</taxon>
        <taxon>Marasmiineae</taxon>
        <taxon>Mycenaceae</taxon>
        <taxon>Mycena</taxon>
    </lineage>
</organism>
<accession>A0AAD2HRY4</accession>
<reference evidence="1" key="1">
    <citation type="submission" date="2023-11" db="EMBL/GenBank/DDBJ databases">
        <authorList>
            <person name="De Vega J J."/>
            <person name="De Vega J J."/>
        </authorList>
    </citation>
    <scope>NUCLEOTIDE SEQUENCE</scope>
</reference>
<evidence type="ECO:0000313" key="2">
    <source>
        <dbReference type="Proteomes" id="UP001295794"/>
    </source>
</evidence>
<protein>
    <submittedName>
        <fullName evidence="1">Uncharacterized protein</fullName>
    </submittedName>
</protein>
<dbReference type="AlphaFoldDB" id="A0AAD2HRY4"/>
<dbReference type="EMBL" id="CAVNYO010000441">
    <property type="protein sequence ID" value="CAK5281023.1"/>
    <property type="molecule type" value="Genomic_DNA"/>
</dbReference>
<comment type="caution">
    <text evidence="1">The sequence shown here is derived from an EMBL/GenBank/DDBJ whole genome shotgun (WGS) entry which is preliminary data.</text>
</comment>
<proteinExistence type="predicted"/>
<dbReference type="Proteomes" id="UP001295794">
    <property type="component" value="Unassembled WGS sequence"/>
</dbReference>
<gene>
    <name evidence="1" type="ORF">MYCIT1_LOCUS31850</name>
</gene>
<sequence length="82" mass="9032">YKLCALIQTRHSITAGSLAQKFLDALCGGDIKTVDQLLSDESTWTFRPASLQIPTRTKRELMLQFQQLGGFFTSVSLHSGGT</sequence>
<keyword evidence="2" id="KW-1185">Reference proteome</keyword>
<evidence type="ECO:0000313" key="1">
    <source>
        <dbReference type="EMBL" id="CAK5281023.1"/>
    </source>
</evidence>
<feature type="non-terminal residue" evidence="1">
    <location>
        <position position="82"/>
    </location>
</feature>
<name>A0AAD2HRY4_9AGAR</name>